<dbReference type="Proteomes" id="UP001239019">
    <property type="component" value="Unassembled WGS sequence"/>
</dbReference>
<feature type="transmembrane region" description="Helical" evidence="7">
    <location>
        <begin position="321"/>
        <end position="346"/>
    </location>
</feature>
<organism evidence="8 9">
    <name type="scientific">Natronospira bacteriovora</name>
    <dbReference type="NCBI Taxonomy" id="3069753"/>
    <lineage>
        <taxon>Bacteria</taxon>
        <taxon>Pseudomonadati</taxon>
        <taxon>Pseudomonadota</taxon>
        <taxon>Gammaproteobacteria</taxon>
        <taxon>Natronospirales</taxon>
        <taxon>Natronospiraceae</taxon>
        <taxon>Natronospira</taxon>
    </lineage>
</organism>
<evidence type="ECO:0000256" key="6">
    <source>
        <dbReference type="ARBA" id="ARBA00023136"/>
    </source>
</evidence>
<gene>
    <name evidence="8" type="ORF">RBH19_09505</name>
</gene>
<feature type="transmembrane region" description="Helical" evidence="7">
    <location>
        <begin position="161"/>
        <end position="180"/>
    </location>
</feature>
<accession>A0ABU0W831</accession>
<evidence type="ECO:0000313" key="9">
    <source>
        <dbReference type="Proteomes" id="UP001239019"/>
    </source>
</evidence>
<keyword evidence="6 7" id="KW-0472">Membrane</keyword>
<feature type="transmembrane region" description="Helical" evidence="7">
    <location>
        <begin position="105"/>
        <end position="125"/>
    </location>
</feature>
<comment type="caution">
    <text evidence="8">The sequence shown here is derived from an EMBL/GenBank/DDBJ whole genome shotgun (WGS) entry which is preliminary data.</text>
</comment>
<dbReference type="InterPro" id="IPR000715">
    <property type="entry name" value="Glycosyl_transferase_4"/>
</dbReference>
<keyword evidence="2" id="KW-1003">Cell membrane</keyword>
<dbReference type="CDD" id="cd06854">
    <property type="entry name" value="GT_WbpL_WbcO_like"/>
    <property type="match status" value="1"/>
</dbReference>
<reference evidence="8 9" key="1">
    <citation type="submission" date="2023-08" db="EMBL/GenBank/DDBJ databases">
        <title>Whole-genome sequencing of halo(alkali)philic microorganisms from hypersaline lakes.</title>
        <authorList>
            <person name="Sorokin D.Y."/>
            <person name="Abbas B."/>
            <person name="Merkel A.Y."/>
        </authorList>
    </citation>
    <scope>NUCLEOTIDE SEQUENCE [LARGE SCALE GENOMIC DNA]</scope>
    <source>
        <strain evidence="8 9">AB-CW4</strain>
    </source>
</reference>
<feature type="transmembrane region" description="Helical" evidence="7">
    <location>
        <begin position="131"/>
        <end position="149"/>
    </location>
</feature>
<keyword evidence="3" id="KW-0808">Transferase</keyword>
<feature type="transmembrane region" description="Helical" evidence="7">
    <location>
        <begin position="238"/>
        <end position="257"/>
    </location>
</feature>
<feature type="transmembrane region" description="Helical" evidence="7">
    <location>
        <begin position="290"/>
        <end position="309"/>
    </location>
</feature>
<sequence>MNGSMAAVSLAAILLSALGCGLWRPLARRLGFVDEPNHRSLHERPMVRSGGLPMALALLLVLLPAFTFQAMTLPWPLLLALMLAAGLTLVSALDDRIPLPVLPRLGSHLLACVLFVALGPELPAWLDAWPLPALLPVGLLAVLALAWLINLYNFMDGSDGLAGGQGVIGFAALGGLALMADAPETALVAFAISGCCLGFLFWNAPPARLFLGDAGAIPLGFLAGALSLQLWLSHAVPPWLTLLPFAPFWADASITLLRRLWRGERIMQAHREHYYQRLVQSGWGHGKTALLGWGLMLFAALAALAGQYLDHYLGQQPGQPAQVLLGQAALVTLVLLSLLLTAFWIARRAGD</sequence>
<evidence type="ECO:0000256" key="1">
    <source>
        <dbReference type="ARBA" id="ARBA00004651"/>
    </source>
</evidence>
<feature type="transmembrane region" description="Helical" evidence="7">
    <location>
        <begin position="47"/>
        <end position="67"/>
    </location>
</feature>
<feature type="transmembrane region" description="Helical" evidence="7">
    <location>
        <begin position="73"/>
        <end position="93"/>
    </location>
</feature>
<feature type="transmembrane region" description="Helical" evidence="7">
    <location>
        <begin position="186"/>
        <end position="202"/>
    </location>
</feature>
<dbReference type="RefSeq" id="WP_306728612.1">
    <property type="nucleotide sequence ID" value="NZ_JAVDDT010000006.1"/>
</dbReference>
<evidence type="ECO:0000256" key="3">
    <source>
        <dbReference type="ARBA" id="ARBA00022679"/>
    </source>
</evidence>
<feature type="transmembrane region" description="Helical" evidence="7">
    <location>
        <begin position="6"/>
        <end position="26"/>
    </location>
</feature>
<evidence type="ECO:0000256" key="7">
    <source>
        <dbReference type="SAM" id="Phobius"/>
    </source>
</evidence>
<evidence type="ECO:0000256" key="5">
    <source>
        <dbReference type="ARBA" id="ARBA00022989"/>
    </source>
</evidence>
<protein>
    <submittedName>
        <fullName evidence="8">Glycosyltransferase family 4 protein</fullName>
    </submittedName>
</protein>
<dbReference type="Pfam" id="PF00953">
    <property type="entry name" value="Glycos_transf_4"/>
    <property type="match status" value="1"/>
</dbReference>
<proteinExistence type="predicted"/>
<keyword evidence="9" id="KW-1185">Reference proteome</keyword>
<name>A0ABU0W831_9GAMM</name>
<evidence type="ECO:0000256" key="2">
    <source>
        <dbReference type="ARBA" id="ARBA00022475"/>
    </source>
</evidence>
<dbReference type="PANTHER" id="PTHR22926">
    <property type="entry name" value="PHOSPHO-N-ACETYLMURAMOYL-PENTAPEPTIDE-TRANSFERASE"/>
    <property type="match status" value="1"/>
</dbReference>
<evidence type="ECO:0000313" key="8">
    <source>
        <dbReference type="EMBL" id="MDQ2070112.1"/>
    </source>
</evidence>
<keyword evidence="4 7" id="KW-0812">Transmembrane</keyword>
<comment type="subcellular location">
    <subcellularLocation>
        <location evidence="1">Cell membrane</location>
        <topology evidence="1">Multi-pass membrane protein</topology>
    </subcellularLocation>
</comment>
<keyword evidence="5 7" id="KW-1133">Transmembrane helix</keyword>
<dbReference type="PANTHER" id="PTHR22926:SF3">
    <property type="entry name" value="UNDECAPRENYL-PHOSPHATE ALPHA-N-ACETYLGLUCOSAMINYL 1-PHOSPHATE TRANSFERASE"/>
    <property type="match status" value="1"/>
</dbReference>
<feature type="transmembrane region" description="Helical" evidence="7">
    <location>
        <begin position="209"/>
        <end position="232"/>
    </location>
</feature>
<dbReference type="EMBL" id="JAVDDT010000006">
    <property type="protein sequence ID" value="MDQ2070112.1"/>
    <property type="molecule type" value="Genomic_DNA"/>
</dbReference>
<evidence type="ECO:0000256" key="4">
    <source>
        <dbReference type="ARBA" id="ARBA00022692"/>
    </source>
</evidence>